<feature type="transmembrane region" description="Helical" evidence="10">
    <location>
        <begin position="470"/>
        <end position="492"/>
    </location>
</feature>
<feature type="transmembrane region" description="Helical" evidence="10">
    <location>
        <begin position="370"/>
        <end position="391"/>
    </location>
</feature>
<keyword evidence="11" id="KW-0732">Signal</keyword>
<dbReference type="PANTHER" id="PTHR46902:SF1">
    <property type="entry name" value="DOMON DOMAIN-CONTAINING PROTEIN FRRS1L"/>
    <property type="match status" value="1"/>
</dbReference>
<feature type="domain" description="DOMON" evidence="12">
    <location>
        <begin position="212"/>
        <end position="328"/>
    </location>
</feature>
<reference evidence="14" key="2">
    <citation type="submission" date="2025-08" db="UniProtKB">
        <authorList>
            <consortium name="Ensembl"/>
        </authorList>
    </citation>
    <scope>IDENTIFICATION</scope>
</reference>
<sequence>VQLFFRCCSAVLQVLFSCSSGVVQLLFRCSSGNSRSRSSWCTKLNGGLLPVQLQAPPSAPFTGFLLQARAVGGRSPVGSFTRTPVDAQFLSCSHTPVSSSNILFYSILFYSILFYSILFYSILPHVFLFLCLYSASFVQSFTTFWVGVTSPTLNFTGPSTSTGPSTGTGPSTSGANTVPPTASSPGISSSSCGVSKVCLSQPSNCDPAVDTNCYFMSATVLTSSDAAVHYEICGPSDGYVSVGFSDDQIMGNDDIYICGLDHMGGVQLQHAFSTGRTTPQTLPLGHVSNVSTSVQDRLISCSFTSMNAISTQRTSASNTSYYIMFAHGPSANGQIQFHRGTFISSQKVDLSKPQLVTNAGLPQIIKAHGALMLIAWMSTGSVGMIVARYLKGVAKGRSLWGKDIWFVVHVAVMCVTVAATVIAFILSFSSVKGWSGGAHPVLGCLVMILSLLQPMVALLRCGPQHPLRFLFNWSHVLNAVVIKALAVAAIFTGLQRVDSSSDQWLIKVMGGFVGWETLLFILLDVNSKCSVSGAGQLF</sequence>
<feature type="transmembrane region" description="Helical" evidence="10">
    <location>
        <begin position="127"/>
        <end position="148"/>
    </location>
</feature>
<dbReference type="InterPro" id="IPR042789">
    <property type="entry name" value="FRRS1L"/>
</dbReference>
<name>A0A673AQD2_9TELE</name>
<evidence type="ECO:0000256" key="3">
    <source>
        <dbReference type="ARBA" id="ARBA00009195"/>
    </source>
</evidence>
<protein>
    <submittedName>
        <fullName evidence="14">Uncharacterized protein</fullName>
    </submittedName>
</protein>
<evidence type="ECO:0000256" key="7">
    <source>
        <dbReference type="ARBA" id="ARBA00022989"/>
    </source>
</evidence>
<comment type="similarity">
    <text evidence="3">Belongs to the FRRS1 family.</text>
</comment>
<evidence type="ECO:0000256" key="4">
    <source>
        <dbReference type="ARBA" id="ARBA00022448"/>
    </source>
</evidence>
<feature type="transmembrane region" description="Helical" evidence="10">
    <location>
        <begin position="438"/>
        <end position="458"/>
    </location>
</feature>
<dbReference type="GO" id="GO:0099072">
    <property type="term" value="P:regulation of postsynaptic membrane neurotransmitter receptor levels"/>
    <property type="evidence" value="ECO:0007669"/>
    <property type="project" value="TreeGrafter"/>
</dbReference>
<evidence type="ECO:0000313" key="14">
    <source>
        <dbReference type="Ensembl" id="ENSSORP00005030627.1"/>
    </source>
</evidence>
<evidence type="ECO:0000256" key="6">
    <source>
        <dbReference type="ARBA" id="ARBA00022982"/>
    </source>
</evidence>
<dbReference type="InParanoid" id="A0A673AQD2"/>
<dbReference type="InterPro" id="IPR005018">
    <property type="entry name" value="DOMON_domain"/>
</dbReference>
<dbReference type="AlphaFoldDB" id="A0A673AQD2"/>
<comment type="subcellular location">
    <subcellularLocation>
        <location evidence="2">Membrane</location>
    </subcellularLocation>
</comment>
<dbReference type="CDD" id="cd09628">
    <property type="entry name" value="DOMON_SDR_2_like"/>
    <property type="match status" value="1"/>
</dbReference>
<keyword evidence="15" id="KW-1185">Reference proteome</keyword>
<comment type="cofactor">
    <cofactor evidence="1">
        <name>heme b</name>
        <dbReference type="ChEBI" id="CHEBI:60344"/>
    </cofactor>
</comment>
<feature type="transmembrane region" description="Helical" evidence="10">
    <location>
        <begin position="403"/>
        <end position="426"/>
    </location>
</feature>
<keyword evidence="7 10" id="KW-1133">Transmembrane helix</keyword>
<evidence type="ECO:0000259" key="12">
    <source>
        <dbReference type="PROSITE" id="PS50836"/>
    </source>
</evidence>
<evidence type="ECO:0000256" key="1">
    <source>
        <dbReference type="ARBA" id="ARBA00001970"/>
    </source>
</evidence>
<feature type="transmembrane region" description="Helical" evidence="10">
    <location>
        <begin position="504"/>
        <end position="523"/>
    </location>
</feature>
<dbReference type="GO" id="GO:1900449">
    <property type="term" value="P:regulation of glutamate receptor signaling pathway"/>
    <property type="evidence" value="ECO:0007669"/>
    <property type="project" value="InterPro"/>
</dbReference>
<dbReference type="Gene3D" id="1.20.120.1770">
    <property type="match status" value="1"/>
</dbReference>
<dbReference type="PROSITE" id="PS50836">
    <property type="entry name" value="DOMON"/>
    <property type="match status" value="1"/>
</dbReference>
<keyword evidence="5 10" id="KW-0812">Transmembrane</keyword>
<dbReference type="GO" id="GO:0016020">
    <property type="term" value="C:membrane"/>
    <property type="evidence" value="ECO:0007669"/>
    <property type="project" value="UniProtKB-SubCell"/>
</dbReference>
<dbReference type="Ensembl" id="ENSSORT00005031485.1">
    <property type="protein sequence ID" value="ENSSORP00005030627.1"/>
    <property type="gene ID" value="ENSSORG00005014609.1"/>
</dbReference>
<dbReference type="SMART" id="SM00665">
    <property type="entry name" value="B561"/>
    <property type="match status" value="1"/>
</dbReference>
<dbReference type="SMART" id="SM00664">
    <property type="entry name" value="DoH"/>
    <property type="match status" value="1"/>
</dbReference>
<evidence type="ECO:0000256" key="8">
    <source>
        <dbReference type="ARBA" id="ARBA00023136"/>
    </source>
</evidence>
<feature type="transmembrane region" description="Helical" evidence="10">
    <location>
        <begin position="102"/>
        <end position="120"/>
    </location>
</feature>
<keyword evidence="6" id="KW-0249">Electron transport</keyword>
<feature type="region of interest" description="Disordered" evidence="9">
    <location>
        <begin position="157"/>
        <end position="182"/>
    </location>
</feature>
<dbReference type="CDD" id="cd08544">
    <property type="entry name" value="Reeler"/>
    <property type="match status" value="1"/>
</dbReference>
<dbReference type="FunCoup" id="A0A673AQD2">
    <property type="interactions" value="40"/>
</dbReference>
<evidence type="ECO:0000256" key="2">
    <source>
        <dbReference type="ARBA" id="ARBA00004370"/>
    </source>
</evidence>
<dbReference type="PROSITE" id="PS50939">
    <property type="entry name" value="CYTOCHROME_B561"/>
    <property type="match status" value="1"/>
</dbReference>
<dbReference type="Pfam" id="PF02014">
    <property type="entry name" value="Reeler"/>
    <property type="match status" value="1"/>
</dbReference>
<evidence type="ECO:0000259" key="13">
    <source>
        <dbReference type="PROSITE" id="PS50939"/>
    </source>
</evidence>
<dbReference type="Proteomes" id="UP000472271">
    <property type="component" value="Chromosome 20"/>
</dbReference>
<evidence type="ECO:0000313" key="15">
    <source>
        <dbReference type="Proteomes" id="UP000472271"/>
    </source>
</evidence>
<proteinExistence type="inferred from homology"/>
<feature type="chain" id="PRO_5025363640" evidence="11">
    <location>
        <begin position="22"/>
        <end position="538"/>
    </location>
</feature>
<dbReference type="InterPro" id="IPR002861">
    <property type="entry name" value="Reeler_dom"/>
</dbReference>
<reference evidence="14" key="1">
    <citation type="submission" date="2019-06" db="EMBL/GenBank/DDBJ databases">
        <authorList>
            <consortium name="Wellcome Sanger Institute Data Sharing"/>
        </authorList>
    </citation>
    <scope>NUCLEOTIDE SEQUENCE [LARGE SCALE GENOMIC DNA]</scope>
</reference>
<reference evidence="14" key="3">
    <citation type="submission" date="2025-09" db="UniProtKB">
        <authorList>
            <consortium name="Ensembl"/>
        </authorList>
    </citation>
    <scope>IDENTIFICATION</scope>
</reference>
<dbReference type="PANTHER" id="PTHR46902">
    <property type="entry name" value="DOMON DOMAIN-CONTAINING PROTEIN FRRS1L"/>
    <property type="match status" value="1"/>
</dbReference>
<evidence type="ECO:0000256" key="10">
    <source>
        <dbReference type="SAM" id="Phobius"/>
    </source>
</evidence>
<organism evidence="14 15">
    <name type="scientific">Sphaeramia orbicularis</name>
    <name type="common">orbiculate cardinalfish</name>
    <dbReference type="NCBI Taxonomy" id="375764"/>
    <lineage>
        <taxon>Eukaryota</taxon>
        <taxon>Metazoa</taxon>
        <taxon>Chordata</taxon>
        <taxon>Craniata</taxon>
        <taxon>Vertebrata</taxon>
        <taxon>Euteleostomi</taxon>
        <taxon>Actinopterygii</taxon>
        <taxon>Neopterygii</taxon>
        <taxon>Teleostei</taxon>
        <taxon>Neoteleostei</taxon>
        <taxon>Acanthomorphata</taxon>
        <taxon>Gobiaria</taxon>
        <taxon>Kurtiformes</taxon>
        <taxon>Apogonoidei</taxon>
        <taxon>Apogonidae</taxon>
        <taxon>Apogoninae</taxon>
        <taxon>Sphaeramia</taxon>
    </lineage>
</organism>
<evidence type="ECO:0000256" key="9">
    <source>
        <dbReference type="SAM" id="MobiDB-lite"/>
    </source>
</evidence>
<evidence type="ECO:0000256" key="5">
    <source>
        <dbReference type="ARBA" id="ARBA00022692"/>
    </source>
</evidence>
<feature type="compositionally biased region" description="Low complexity" evidence="9">
    <location>
        <begin position="157"/>
        <end position="174"/>
    </location>
</feature>
<evidence type="ECO:0000256" key="11">
    <source>
        <dbReference type="SAM" id="SignalP"/>
    </source>
</evidence>
<dbReference type="InterPro" id="IPR006593">
    <property type="entry name" value="Cyt_b561/ferric_Rdtase_TM"/>
</dbReference>
<gene>
    <name evidence="14" type="primary">LOC115411686</name>
</gene>
<keyword evidence="8 10" id="KW-0472">Membrane</keyword>
<feature type="domain" description="Cytochrome b561" evidence="13">
    <location>
        <begin position="332"/>
        <end position="532"/>
    </location>
</feature>
<accession>A0A673AQD2</accession>
<keyword evidence="4" id="KW-0813">Transport</keyword>
<feature type="signal peptide" evidence="11">
    <location>
        <begin position="1"/>
        <end position="21"/>
    </location>
</feature>
<dbReference type="Pfam" id="PF03351">
    <property type="entry name" value="DOMON"/>
    <property type="match status" value="1"/>
</dbReference>
<dbReference type="CDD" id="cd08760">
    <property type="entry name" value="Cyt_b561_FRRS1_like"/>
    <property type="match status" value="1"/>
</dbReference>